<evidence type="ECO:0000313" key="2">
    <source>
        <dbReference type="EMBL" id="PRP66886.1"/>
    </source>
</evidence>
<comment type="caution">
    <text evidence="2">The sequence shown here is derived from an EMBL/GenBank/DDBJ whole genome shotgun (WGS) entry which is preliminary data.</text>
</comment>
<protein>
    <recommendedName>
        <fullName evidence="1">Chorismate-utilising enzyme C-terminal domain-containing protein</fullName>
    </recommendedName>
</protein>
<dbReference type="PANTHER" id="PTHR42839">
    <property type="entry name" value="ISOCHORISMATE SYNTHASE ENTC"/>
    <property type="match status" value="1"/>
</dbReference>
<reference evidence="2 3" key="1">
    <citation type="submission" date="2016-11" db="EMBL/GenBank/DDBJ databases">
        <title>Trade-off between light-utilization and light-protection in marine flavobacteria.</title>
        <authorList>
            <person name="Kumagai Y."/>
        </authorList>
    </citation>
    <scope>NUCLEOTIDE SEQUENCE [LARGE SCALE GENOMIC DNA]</scope>
    <source>
        <strain evidence="2 3">JCM 17109</strain>
    </source>
</reference>
<proteinExistence type="predicted"/>
<dbReference type="Pfam" id="PF00425">
    <property type="entry name" value="Chorismate_bind"/>
    <property type="match status" value="1"/>
</dbReference>
<keyword evidence="3" id="KW-1185">Reference proteome</keyword>
<dbReference type="Proteomes" id="UP000239532">
    <property type="component" value="Unassembled WGS sequence"/>
</dbReference>
<dbReference type="AlphaFoldDB" id="A0A2S9WU80"/>
<feature type="domain" description="Chorismate-utilising enzyme C-terminal" evidence="1">
    <location>
        <begin position="96"/>
        <end position="338"/>
    </location>
</feature>
<dbReference type="PANTHER" id="PTHR42839:SF2">
    <property type="entry name" value="ISOCHORISMATE SYNTHASE ENTC"/>
    <property type="match status" value="1"/>
</dbReference>
<evidence type="ECO:0000313" key="3">
    <source>
        <dbReference type="Proteomes" id="UP000239532"/>
    </source>
</evidence>
<name>A0A2S9WU80_9FLAO</name>
<organism evidence="2 3">
    <name type="scientific">Nonlabens agnitus</name>
    <dbReference type="NCBI Taxonomy" id="870484"/>
    <lineage>
        <taxon>Bacteria</taxon>
        <taxon>Pseudomonadati</taxon>
        <taxon>Bacteroidota</taxon>
        <taxon>Flavobacteriia</taxon>
        <taxon>Flavobacteriales</taxon>
        <taxon>Flavobacteriaceae</taxon>
        <taxon>Nonlabens</taxon>
    </lineage>
</organism>
<dbReference type="EMBL" id="MQUC01000003">
    <property type="protein sequence ID" value="PRP66886.1"/>
    <property type="molecule type" value="Genomic_DNA"/>
</dbReference>
<dbReference type="OrthoDB" id="9806579at2"/>
<dbReference type="SUPFAM" id="SSF56322">
    <property type="entry name" value="ADC synthase"/>
    <property type="match status" value="1"/>
</dbReference>
<evidence type="ECO:0000259" key="1">
    <source>
        <dbReference type="Pfam" id="PF00425"/>
    </source>
</evidence>
<accession>A0A2S9WU80</accession>
<gene>
    <name evidence="2" type="ORF">BST86_07125</name>
</gene>
<sequence length="347" mass="39217">MRERLLTYTQQLLQQNLPFLLLRKSGESNVEILHQKSQKLHKTPHDTMSCAVLSKFLSFENQFYIIGEVRKSFSWGIQRRTLDGVAVNLPENVKIEHQNRVQSAVTSLKNEAFKKVVLSLKHTVAKSTDPLKILTNLLDEYPQANCYFFHHPSIGTWLGATPETLVSYKDGLLKTMSLAGTKSALADPQIPWGIKEKNEQQLVTDFISKALEKVTGKKPDVGDVETIQAGSLLHLKTSLEVPVDYGKINEVVNELHPTPAVCGLPRQAALDYIRNHENYNRSFYTGYIGVQNPVERRADYYVNLRCLEIDKSNIHLYAGGGITELSVPQDEVQEIENKLMTMARIIT</sequence>
<dbReference type="InterPro" id="IPR015890">
    <property type="entry name" value="Chorismate_C"/>
</dbReference>
<dbReference type="InterPro" id="IPR005801">
    <property type="entry name" value="ADC_synthase"/>
</dbReference>
<dbReference type="Gene3D" id="3.60.120.10">
    <property type="entry name" value="Anthranilate synthase"/>
    <property type="match status" value="1"/>
</dbReference>